<dbReference type="Proteomes" id="UP000214606">
    <property type="component" value="Chromosome"/>
</dbReference>
<keyword evidence="1" id="KW-0812">Transmembrane</keyword>
<protein>
    <submittedName>
        <fullName evidence="2">Uncharacterized protein</fullName>
    </submittedName>
</protein>
<gene>
    <name evidence="2" type="ORF">AP3564_05475</name>
</gene>
<keyword evidence="1" id="KW-1133">Transmembrane helix</keyword>
<accession>A0A223E3H4</accession>
<organism evidence="2 3">
    <name type="scientific">Aeribacillus pallidus</name>
    <dbReference type="NCBI Taxonomy" id="33936"/>
    <lineage>
        <taxon>Bacteria</taxon>
        <taxon>Bacillati</taxon>
        <taxon>Bacillota</taxon>
        <taxon>Bacilli</taxon>
        <taxon>Bacillales</taxon>
        <taxon>Bacillaceae</taxon>
        <taxon>Aeribacillus</taxon>
    </lineage>
</organism>
<dbReference type="AlphaFoldDB" id="A0A223E3H4"/>
<feature type="transmembrane region" description="Helical" evidence="1">
    <location>
        <begin position="20"/>
        <end position="47"/>
    </location>
</feature>
<dbReference type="KEGG" id="apak:AP3564_05475"/>
<keyword evidence="1" id="KW-0472">Membrane</keyword>
<sequence length="65" mass="7944">MIMNQGSVIYEMNIFKTKEIMFVFLNFVIMIFSIVFLFFQAFIYRFIILLFKPQKYPSIFSSFFL</sequence>
<evidence type="ECO:0000313" key="2">
    <source>
        <dbReference type="EMBL" id="ASS89763.1"/>
    </source>
</evidence>
<evidence type="ECO:0000313" key="3">
    <source>
        <dbReference type="Proteomes" id="UP000214606"/>
    </source>
</evidence>
<proteinExistence type="predicted"/>
<evidence type="ECO:0000256" key="1">
    <source>
        <dbReference type="SAM" id="Phobius"/>
    </source>
</evidence>
<dbReference type="EMBL" id="CP017703">
    <property type="protein sequence ID" value="ASS89763.1"/>
    <property type="molecule type" value="Genomic_DNA"/>
</dbReference>
<reference evidence="2 3" key="1">
    <citation type="submission" date="2016-10" db="EMBL/GenBank/DDBJ databases">
        <title>The whole genome sequencing and assembly of Aeribacillus pallidus KCTC3564 strain.</title>
        <authorList>
            <person name="Lee Y.-J."/>
            <person name="Park M.-K."/>
            <person name="Yi H."/>
            <person name="Bahn Y.-S."/>
            <person name="Kim J.F."/>
            <person name="Lee D.-W."/>
        </authorList>
    </citation>
    <scope>NUCLEOTIDE SEQUENCE [LARGE SCALE GENOMIC DNA]</scope>
    <source>
        <strain evidence="2 3">KCTC3564</strain>
    </source>
</reference>
<name>A0A223E3H4_9BACI</name>